<dbReference type="RefSeq" id="WP_208086898.1">
    <property type="nucleotide sequence ID" value="NZ_CP086136.1"/>
</dbReference>
<dbReference type="AlphaFoldDB" id="A0A939S5Z3"/>
<dbReference type="EMBL" id="JAGEMI010000001">
    <property type="protein sequence ID" value="MBO1864926.1"/>
    <property type="molecule type" value="Genomic_DNA"/>
</dbReference>
<reference evidence="2 3" key="2">
    <citation type="journal article" date="2022" name="Int. J. Syst. Evol. Microbiol.">
        <title>Strains of Bradyrhizobium barranii sp. nov. associated with legumes native to Canada are symbionts of soybeans and belong to different subspecies (subsp. barranii subsp. nov. and subsp. apii subsp. nov.) and symbiovars (sv. glycinearum and sv. septentrionale).</title>
        <authorList>
            <person name="Bromfield E.S.P."/>
            <person name="Cloutier S."/>
            <person name="Wasai-Hara S."/>
            <person name="Minamisawa K."/>
        </authorList>
    </citation>
    <scope>NUCLEOTIDE SEQUENCE [LARGE SCALE GENOMIC DNA]</scope>
    <source>
        <strain evidence="2 3">144S4</strain>
    </source>
</reference>
<name>A0A939S5Z3_9BRAD</name>
<dbReference type="KEGG" id="bban:J4G43_027690"/>
<accession>A0A939S5Z3</accession>
<evidence type="ECO:0000313" key="2">
    <source>
        <dbReference type="EMBL" id="UEM08562.1"/>
    </source>
</evidence>
<organism evidence="1">
    <name type="scientific">Bradyrhizobium barranii subsp. barranii</name>
    <dbReference type="NCBI Taxonomy" id="2823807"/>
    <lineage>
        <taxon>Bacteria</taxon>
        <taxon>Pseudomonadati</taxon>
        <taxon>Pseudomonadota</taxon>
        <taxon>Alphaproteobacteria</taxon>
        <taxon>Hyphomicrobiales</taxon>
        <taxon>Nitrobacteraceae</taxon>
        <taxon>Bradyrhizobium</taxon>
        <taxon>Bradyrhizobium barranii</taxon>
    </lineage>
</organism>
<protein>
    <submittedName>
        <fullName evidence="1">Uncharacterized protein</fullName>
    </submittedName>
</protein>
<evidence type="ECO:0000313" key="1">
    <source>
        <dbReference type="EMBL" id="MBO1864926.1"/>
    </source>
</evidence>
<dbReference type="Proteomes" id="UP000664702">
    <property type="component" value="Chromosome"/>
</dbReference>
<gene>
    <name evidence="2" type="ORF">J4G43_027690</name>
    <name evidence="1" type="ORF">J4G43_29680</name>
</gene>
<dbReference type="EMBL" id="CP086136">
    <property type="protein sequence ID" value="UEM08562.1"/>
    <property type="molecule type" value="Genomic_DNA"/>
</dbReference>
<reference evidence="1" key="1">
    <citation type="submission" date="2021-03" db="EMBL/GenBank/DDBJ databases">
        <title>Whole Genome Sequence of Bradyrhizobium sp. Strain 144S4.</title>
        <authorList>
            <person name="Bromfield E.S.P."/>
            <person name="Cloutier S."/>
        </authorList>
    </citation>
    <scope>NUCLEOTIDE SEQUENCE [LARGE SCALE GENOMIC DNA]</scope>
    <source>
        <strain evidence="1">144S4</strain>
    </source>
</reference>
<evidence type="ECO:0000313" key="3">
    <source>
        <dbReference type="Proteomes" id="UP000664702"/>
    </source>
</evidence>
<proteinExistence type="predicted"/>
<sequence length="58" mass="6183">MANLVDTLGSWSSARAQRRRVASDLAGRAVRAAEREAAAKERIAAALEQANSMTQVQA</sequence>